<gene>
    <name evidence="9" type="ORF">NG792_07755</name>
</gene>
<dbReference type="InterPro" id="IPR043519">
    <property type="entry name" value="NT_sf"/>
</dbReference>
<sequence length="104" mass="12009">MTITSRPSKIKIPQKPIAQICQDYHIRRLALFGSILRDDFRPDSDIDILVEFQPGKTPGFGFIDIQDRLSNLLGRTVDWNTPQDLSRYFRDRVVSEAEVIYGEP</sequence>
<evidence type="ECO:0000256" key="6">
    <source>
        <dbReference type="ARBA" id="ARBA00022840"/>
    </source>
</evidence>
<dbReference type="InterPro" id="IPR041633">
    <property type="entry name" value="Polbeta"/>
</dbReference>
<dbReference type="SUPFAM" id="SSF81301">
    <property type="entry name" value="Nucleotidyltransferase"/>
    <property type="match status" value="1"/>
</dbReference>
<reference evidence="9 10" key="1">
    <citation type="journal article" date="2022" name="Front. Microbiol.">
        <title>High genomic differentiation and limited gene flow indicate recent cryptic speciation within the genus Laspinema (cyanobacteria).</title>
        <authorList>
            <person name="Stanojkovic A."/>
            <person name="Skoupy S."/>
            <person name="Skaloud P."/>
            <person name="Dvorak P."/>
        </authorList>
    </citation>
    <scope>NUCLEOTIDE SEQUENCE [LARGE SCALE GENOMIC DNA]</scope>
    <source>
        <strain evidence="9 10">D3b</strain>
    </source>
</reference>
<evidence type="ECO:0000256" key="1">
    <source>
        <dbReference type="ARBA" id="ARBA00001946"/>
    </source>
</evidence>
<keyword evidence="10" id="KW-1185">Reference proteome</keyword>
<keyword evidence="2" id="KW-0808">Transferase</keyword>
<feature type="domain" description="Polymerase beta nucleotidyltransferase" evidence="8">
    <location>
        <begin position="17"/>
        <end position="102"/>
    </location>
</feature>
<dbReference type="Gene3D" id="3.30.460.10">
    <property type="entry name" value="Beta Polymerase, domain 2"/>
    <property type="match status" value="1"/>
</dbReference>
<keyword evidence="5" id="KW-0547">Nucleotide-binding</keyword>
<evidence type="ECO:0000313" key="10">
    <source>
        <dbReference type="Proteomes" id="UP001525961"/>
    </source>
</evidence>
<evidence type="ECO:0000256" key="3">
    <source>
        <dbReference type="ARBA" id="ARBA00022695"/>
    </source>
</evidence>
<dbReference type="PANTHER" id="PTHR33571">
    <property type="entry name" value="SSL8005 PROTEIN"/>
    <property type="match status" value="1"/>
</dbReference>
<protein>
    <submittedName>
        <fullName evidence="9">Nucleotidyltransferase family protein</fullName>
    </submittedName>
</protein>
<evidence type="ECO:0000256" key="2">
    <source>
        <dbReference type="ARBA" id="ARBA00022679"/>
    </source>
</evidence>
<keyword evidence="6" id="KW-0067">ATP-binding</keyword>
<name>A0ABT2N797_9CYAN</name>
<evidence type="ECO:0000259" key="8">
    <source>
        <dbReference type="Pfam" id="PF18765"/>
    </source>
</evidence>
<keyword evidence="7" id="KW-0460">Magnesium</keyword>
<evidence type="ECO:0000256" key="7">
    <source>
        <dbReference type="ARBA" id="ARBA00022842"/>
    </source>
</evidence>
<dbReference type="CDD" id="cd05403">
    <property type="entry name" value="NT_KNTase_like"/>
    <property type="match status" value="1"/>
</dbReference>
<comment type="cofactor">
    <cofactor evidence="1">
        <name>Mg(2+)</name>
        <dbReference type="ChEBI" id="CHEBI:18420"/>
    </cofactor>
</comment>
<evidence type="ECO:0000256" key="4">
    <source>
        <dbReference type="ARBA" id="ARBA00022723"/>
    </source>
</evidence>
<proteinExistence type="predicted"/>
<dbReference type="Proteomes" id="UP001525961">
    <property type="component" value="Unassembled WGS sequence"/>
</dbReference>
<accession>A0ABT2N797</accession>
<comment type="caution">
    <text evidence="9">The sequence shown here is derived from an EMBL/GenBank/DDBJ whole genome shotgun (WGS) entry which is preliminary data.</text>
</comment>
<dbReference type="PANTHER" id="PTHR33571:SF12">
    <property type="entry name" value="BSL3053 PROTEIN"/>
    <property type="match status" value="1"/>
</dbReference>
<organism evidence="9 10">
    <name type="scientific">Laspinema olomoucense D3b</name>
    <dbReference type="NCBI Taxonomy" id="2953688"/>
    <lineage>
        <taxon>Bacteria</taxon>
        <taxon>Bacillati</taxon>
        <taxon>Cyanobacteriota</taxon>
        <taxon>Cyanophyceae</taxon>
        <taxon>Oscillatoriophycideae</taxon>
        <taxon>Oscillatoriales</taxon>
        <taxon>Laspinemataceae</taxon>
        <taxon>Laspinema</taxon>
        <taxon>Laspinema olomoucense</taxon>
    </lineage>
</organism>
<dbReference type="RefSeq" id="WP_261235056.1">
    <property type="nucleotide sequence ID" value="NZ_JAMXFA010000008.1"/>
</dbReference>
<evidence type="ECO:0000313" key="9">
    <source>
        <dbReference type="EMBL" id="MCT7977595.1"/>
    </source>
</evidence>
<keyword evidence="4" id="KW-0479">Metal-binding</keyword>
<dbReference type="EMBL" id="JAMXFA010000008">
    <property type="protein sequence ID" value="MCT7977595.1"/>
    <property type="molecule type" value="Genomic_DNA"/>
</dbReference>
<evidence type="ECO:0000256" key="5">
    <source>
        <dbReference type="ARBA" id="ARBA00022741"/>
    </source>
</evidence>
<dbReference type="InterPro" id="IPR052038">
    <property type="entry name" value="Type-VII_TA_antitoxin"/>
</dbReference>
<dbReference type="Pfam" id="PF18765">
    <property type="entry name" value="Polbeta"/>
    <property type="match status" value="1"/>
</dbReference>
<keyword evidence="3" id="KW-0548">Nucleotidyltransferase</keyword>